<evidence type="ECO:0000313" key="2">
    <source>
        <dbReference type="EMBL" id="SHG22758.1"/>
    </source>
</evidence>
<proteinExistence type="predicted"/>
<evidence type="ECO:0000313" key="3">
    <source>
        <dbReference type="Proteomes" id="UP000184105"/>
    </source>
</evidence>
<feature type="signal peptide" evidence="1">
    <location>
        <begin position="1"/>
        <end position="18"/>
    </location>
</feature>
<sequence>MKKALLTVLCLGVLYASASVVYNGAGETGVIMRQNTVSVKATPTKNALSKDERAAISLITSMYNTKGFDNTAYLKRHCTKKLLKVLKAAYDYEYDPLPNAYAGWLFRSGAQDGPSNAHKVLRVVSLGNNWYQYTFLDMGIKCTNKVKVIKVGNKLLFDEIKQGKI</sequence>
<protein>
    <submittedName>
        <fullName evidence="2">Uncharacterized protein</fullName>
    </submittedName>
</protein>
<accession>A0AAX2F7V0</accession>
<reference evidence="2 3" key="1">
    <citation type="submission" date="2016-11" db="EMBL/GenBank/DDBJ databases">
        <authorList>
            <person name="Varghese N."/>
            <person name="Submissions S."/>
        </authorList>
    </citation>
    <scope>NUCLEOTIDE SEQUENCE [LARGE SCALE GENOMIC DNA]</scope>
    <source>
        <strain evidence="2 3">DSM 22613</strain>
    </source>
</reference>
<organism evidence="2 3">
    <name type="scientific">Prevotella scopos JCM 17725</name>
    <dbReference type="NCBI Taxonomy" id="1236518"/>
    <lineage>
        <taxon>Bacteria</taxon>
        <taxon>Pseudomonadati</taxon>
        <taxon>Bacteroidota</taxon>
        <taxon>Bacteroidia</taxon>
        <taxon>Bacteroidales</taxon>
        <taxon>Prevotellaceae</taxon>
        <taxon>Prevotella</taxon>
    </lineage>
</organism>
<dbReference type="RefSeq" id="WP_234967332.1">
    <property type="nucleotide sequence ID" value="NZ_BAKP01000083.1"/>
</dbReference>
<evidence type="ECO:0000256" key="1">
    <source>
        <dbReference type="SAM" id="SignalP"/>
    </source>
</evidence>
<dbReference type="AlphaFoldDB" id="A0AAX2F7V0"/>
<gene>
    <name evidence="2" type="ORF">SAMN05444364_1684</name>
</gene>
<keyword evidence="1" id="KW-0732">Signal</keyword>
<comment type="caution">
    <text evidence="2">The sequence shown here is derived from an EMBL/GenBank/DDBJ whole genome shotgun (WGS) entry which is preliminary data.</text>
</comment>
<keyword evidence="3" id="KW-1185">Reference proteome</keyword>
<dbReference type="EMBL" id="FQWA01000068">
    <property type="protein sequence ID" value="SHG22758.1"/>
    <property type="molecule type" value="Genomic_DNA"/>
</dbReference>
<name>A0AAX2F7V0_9BACT</name>
<dbReference type="Gene3D" id="3.10.450.50">
    <property type="match status" value="1"/>
</dbReference>
<feature type="chain" id="PRO_5043500289" evidence="1">
    <location>
        <begin position="19"/>
        <end position="165"/>
    </location>
</feature>
<dbReference type="Proteomes" id="UP000184105">
    <property type="component" value="Unassembled WGS sequence"/>
</dbReference>